<accession>A0A1F6M504</accession>
<comment type="caution">
    <text evidence="2">The sequence shown here is derived from an EMBL/GenBank/DDBJ whole genome shotgun (WGS) entry which is preliminary data.</text>
</comment>
<organism evidence="2 3">
    <name type="scientific">Candidatus Magasanikbacteria bacterium RIFCSPHIGHO2_02_FULL_41_13</name>
    <dbReference type="NCBI Taxonomy" id="1798676"/>
    <lineage>
        <taxon>Bacteria</taxon>
        <taxon>Candidatus Magasanikiibacteriota</taxon>
    </lineage>
</organism>
<dbReference type="STRING" id="1798676.A3B90_01170"/>
<reference evidence="2 3" key="1">
    <citation type="journal article" date="2016" name="Nat. Commun.">
        <title>Thousands of microbial genomes shed light on interconnected biogeochemical processes in an aquifer system.</title>
        <authorList>
            <person name="Anantharaman K."/>
            <person name="Brown C.T."/>
            <person name="Hug L.A."/>
            <person name="Sharon I."/>
            <person name="Castelle C.J."/>
            <person name="Probst A.J."/>
            <person name="Thomas B.C."/>
            <person name="Singh A."/>
            <person name="Wilkins M.J."/>
            <person name="Karaoz U."/>
            <person name="Brodie E.L."/>
            <person name="Williams K.H."/>
            <person name="Hubbard S.S."/>
            <person name="Banfield J.F."/>
        </authorList>
    </citation>
    <scope>NUCLEOTIDE SEQUENCE [LARGE SCALE GENOMIC DNA]</scope>
</reference>
<sequence>MYSVLLYYKIIKIQHPESEVERHREICQALQLKGRILIGEDGVNGTVGGTVESIRLYRDYMNQHRIFKNIDFKESTSEIEPFPKLQVRARNEIITTEIKDDIDWSQRGKYVDRDTFHQWFIRGEDMVILDMRNDYEWEIGRFVGSVKPPMKYFRDLKSCMNFYDQFKGKKIVMFCTGGVRCEPASALFVKYGFDQTQVYHLLGGIVKYAEKYGNDGFYEGKCFVFDNRVSVAVNTSDTAKIIGNCLHCNSNIDTYRNCDNKFCNRLFIACDECNTKMQNTCSVECTLLIVDPSNVRPPRANDVRTLHRNK</sequence>
<feature type="domain" description="Rhodanese" evidence="1">
    <location>
        <begin position="122"/>
        <end position="217"/>
    </location>
</feature>
<dbReference type="Gene3D" id="3.40.250.10">
    <property type="entry name" value="Rhodanese-like domain"/>
    <property type="match status" value="1"/>
</dbReference>
<dbReference type="PROSITE" id="PS50206">
    <property type="entry name" value="RHODANESE_3"/>
    <property type="match status" value="1"/>
</dbReference>
<dbReference type="Pfam" id="PF17773">
    <property type="entry name" value="UPF0176_N"/>
    <property type="match status" value="1"/>
</dbReference>
<protein>
    <recommendedName>
        <fullName evidence="1">Rhodanese domain-containing protein</fullName>
    </recommendedName>
</protein>
<name>A0A1F6M504_9BACT</name>
<evidence type="ECO:0000313" key="2">
    <source>
        <dbReference type="EMBL" id="OGH66659.1"/>
    </source>
</evidence>
<dbReference type="InterPro" id="IPR036873">
    <property type="entry name" value="Rhodanese-like_dom_sf"/>
</dbReference>
<dbReference type="Pfam" id="PF00581">
    <property type="entry name" value="Rhodanese"/>
    <property type="match status" value="1"/>
</dbReference>
<dbReference type="PANTHER" id="PTHR43268:SF6">
    <property type="entry name" value="THIOSULFATE SULFURTRANSFERASE_RHODANESE-LIKE DOMAIN-CONTAINING PROTEIN 2"/>
    <property type="match status" value="1"/>
</dbReference>
<dbReference type="InterPro" id="IPR020936">
    <property type="entry name" value="TrhO"/>
</dbReference>
<dbReference type="SMART" id="SM00450">
    <property type="entry name" value="RHOD"/>
    <property type="match status" value="1"/>
</dbReference>
<dbReference type="EMBL" id="MFPX01000013">
    <property type="protein sequence ID" value="OGH66659.1"/>
    <property type="molecule type" value="Genomic_DNA"/>
</dbReference>
<dbReference type="Proteomes" id="UP000178742">
    <property type="component" value="Unassembled WGS sequence"/>
</dbReference>
<proteinExistence type="predicted"/>
<dbReference type="InterPro" id="IPR022111">
    <property type="entry name" value="Rhodanese_C"/>
</dbReference>
<dbReference type="InterPro" id="IPR040503">
    <property type="entry name" value="TRHO_N"/>
</dbReference>
<dbReference type="Pfam" id="PF12368">
    <property type="entry name" value="Rhodanese_C"/>
    <property type="match status" value="1"/>
</dbReference>
<gene>
    <name evidence="2" type="ORF">A3B90_01170</name>
</gene>
<dbReference type="AlphaFoldDB" id="A0A1F6M504"/>
<dbReference type="InterPro" id="IPR001763">
    <property type="entry name" value="Rhodanese-like_dom"/>
</dbReference>
<dbReference type="PANTHER" id="PTHR43268">
    <property type="entry name" value="THIOSULFATE SULFURTRANSFERASE/RHODANESE-LIKE DOMAIN-CONTAINING PROTEIN 2"/>
    <property type="match status" value="1"/>
</dbReference>
<dbReference type="SUPFAM" id="SSF52821">
    <property type="entry name" value="Rhodanese/Cell cycle control phosphatase"/>
    <property type="match status" value="1"/>
</dbReference>
<dbReference type="NCBIfam" id="NF001135">
    <property type="entry name" value="PRK00142.1-3"/>
    <property type="match status" value="1"/>
</dbReference>
<dbReference type="Gene3D" id="3.30.70.100">
    <property type="match status" value="1"/>
</dbReference>
<evidence type="ECO:0000259" key="1">
    <source>
        <dbReference type="PROSITE" id="PS50206"/>
    </source>
</evidence>
<evidence type="ECO:0000313" key="3">
    <source>
        <dbReference type="Proteomes" id="UP000178742"/>
    </source>
</evidence>